<keyword evidence="3" id="KW-0597">Phosphoprotein</keyword>
<keyword evidence="2" id="KW-0444">Lipid biosynthesis</keyword>
<dbReference type="EMBL" id="JAULSN010000001">
    <property type="protein sequence ID" value="KAK3383963.1"/>
    <property type="molecule type" value="Genomic_DNA"/>
</dbReference>
<reference evidence="14" key="2">
    <citation type="submission" date="2023-06" db="EMBL/GenBank/DDBJ databases">
        <authorList>
            <consortium name="Lawrence Berkeley National Laboratory"/>
            <person name="Haridas S."/>
            <person name="Hensen N."/>
            <person name="Bonometti L."/>
            <person name="Westerberg I."/>
            <person name="Brannstrom I.O."/>
            <person name="Guillou S."/>
            <person name="Cros-Aarteil S."/>
            <person name="Calhoun S."/>
            <person name="Kuo A."/>
            <person name="Mondo S."/>
            <person name="Pangilinan J."/>
            <person name="Riley R."/>
            <person name="Labutti K."/>
            <person name="Andreopoulos B."/>
            <person name="Lipzen A."/>
            <person name="Chen C."/>
            <person name="Yanf M."/>
            <person name="Daum C."/>
            <person name="Ng V."/>
            <person name="Clum A."/>
            <person name="Steindorff A."/>
            <person name="Ohm R."/>
            <person name="Martin F."/>
            <person name="Silar P."/>
            <person name="Natvig D."/>
            <person name="Lalanne C."/>
            <person name="Gautier V."/>
            <person name="Ament-Velasquez S.L."/>
            <person name="Kruys A."/>
            <person name="Hutchinson M.I."/>
            <person name="Powell A.J."/>
            <person name="Barry K."/>
            <person name="Miller A.N."/>
            <person name="Grigoriev I.V."/>
            <person name="Debuchy R."/>
            <person name="Gladieux P."/>
            <person name="Thoren M.H."/>
            <person name="Johannesson H."/>
        </authorList>
    </citation>
    <scope>NUCLEOTIDE SEQUENCE</scope>
    <source>
        <strain evidence="14">CBS 958.72</strain>
    </source>
</reference>
<dbReference type="InterPro" id="IPR014729">
    <property type="entry name" value="Rossmann-like_a/b/a_fold"/>
</dbReference>
<organism evidence="14 15">
    <name type="scientific">Lasiosphaeria ovina</name>
    <dbReference type="NCBI Taxonomy" id="92902"/>
    <lineage>
        <taxon>Eukaryota</taxon>
        <taxon>Fungi</taxon>
        <taxon>Dikarya</taxon>
        <taxon>Ascomycota</taxon>
        <taxon>Pezizomycotina</taxon>
        <taxon>Sordariomycetes</taxon>
        <taxon>Sordariomycetidae</taxon>
        <taxon>Sordariales</taxon>
        <taxon>Lasiosphaeriaceae</taxon>
        <taxon>Lasiosphaeria</taxon>
    </lineage>
</organism>
<evidence type="ECO:0000256" key="10">
    <source>
        <dbReference type="ARBA" id="ARBA00076205"/>
    </source>
</evidence>
<dbReference type="CDD" id="cd02174">
    <property type="entry name" value="CCT"/>
    <property type="match status" value="1"/>
</dbReference>
<evidence type="ECO:0000256" key="7">
    <source>
        <dbReference type="ARBA" id="ARBA00023209"/>
    </source>
</evidence>
<evidence type="ECO:0000259" key="13">
    <source>
        <dbReference type="Pfam" id="PF01467"/>
    </source>
</evidence>
<dbReference type="EC" id="2.7.7.15" evidence="9"/>
<feature type="compositionally biased region" description="Low complexity" evidence="12">
    <location>
        <begin position="394"/>
        <end position="412"/>
    </location>
</feature>
<name>A0AAE0TY73_9PEZI</name>
<evidence type="ECO:0000313" key="15">
    <source>
        <dbReference type="Proteomes" id="UP001287356"/>
    </source>
</evidence>
<dbReference type="InterPro" id="IPR004821">
    <property type="entry name" value="Cyt_trans-like"/>
</dbReference>
<dbReference type="Proteomes" id="UP001287356">
    <property type="component" value="Unassembled WGS sequence"/>
</dbReference>
<evidence type="ECO:0000256" key="11">
    <source>
        <dbReference type="ARBA" id="ARBA00080967"/>
    </source>
</evidence>
<dbReference type="Gene3D" id="3.40.50.620">
    <property type="entry name" value="HUPs"/>
    <property type="match status" value="1"/>
</dbReference>
<accession>A0AAE0TY73</accession>
<dbReference type="Pfam" id="PF01467">
    <property type="entry name" value="CTP_transf_like"/>
    <property type="match status" value="1"/>
</dbReference>
<dbReference type="GO" id="GO:0004105">
    <property type="term" value="F:choline-phosphate cytidylyltransferase activity"/>
    <property type="evidence" value="ECO:0007669"/>
    <property type="project" value="UniProtKB-EC"/>
</dbReference>
<keyword evidence="5" id="KW-0548">Nucleotidyltransferase</keyword>
<keyword evidence="7" id="KW-0594">Phospholipid biosynthesis</keyword>
<feature type="region of interest" description="Disordered" evidence="12">
    <location>
        <begin position="380"/>
        <end position="426"/>
    </location>
</feature>
<keyword evidence="6" id="KW-0443">Lipid metabolism</keyword>
<evidence type="ECO:0000256" key="4">
    <source>
        <dbReference type="ARBA" id="ARBA00022679"/>
    </source>
</evidence>
<gene>
    <name evidence="14" type="ORF">B0T24DRAFT_70659</name>
</gene>
<feature type="compositionally biased region" description="Basic and acidic residues" evidence="12">
    <location>
        <begin position="479"/>
        <end position="488"/>
    </location>
</feature>
<dbReference type="NCBIfam" id="TIGR00125">
    <property type="entry name" value="cyt_tran_rel"/>
    <property type="match status" value="1"/>
</dbReference>
<evidence type="ECO:0000256" key="12">
    <source>
        <dbReference type="SAM" id="MobiDB-lite"/>
    </source>
</evidence>
<evidence type="ECO:0000256" key="1">
    <source>
        <dbReference type="ARBA" id="ARBA00010101"/>
    </source>
</evidence>
<dbReference type="PANTHER" id="PTHR10739:SF13">
    <property type="entry name" value="CHOLINE-PHOSPHATE CYTIDYLYLTRANSFERASE"/>
    <property type="match status" value="1"/>
</dbReference>
<feature type="compositionally biased region" description="Low complexity" evidence="12">
    <location>
        <begin position="18"/>
        <end position="37"/>
    </location>
</feature>
<sequence>MSSPSSSSQPAGKRKRNSVASTSNTSVSASSTSVAANGPIDVDVDMDQDQTLQAESRDASAEEGGTTAPESVRPASHKKSDASANGHPPSKRQRANSDQTPTSTATANQTQALDPGEPSDTTEASVDIAERVGRKGHRKAVAARDNGSTAASAGKPDSMAPPPIGRLTHPVGYQTNDPPAGRAVRVYADGVFDLFHLGHMRQLEQAKKAFPDVHLIVGVTGDEETHKRKGLTVLSGKERAETVRHCKWVDEVIEDCPWIVTPEFLEQHQIDYVAHDDIPYGADEGDDIYAPIKAEGKFLVTQRTEGVSTTGIITKIVRDYEKYIARQFKRGTSRQELNVSWLKKNELDLKRHVQDLRDNIRSNWTTTGQELSRELRQFWPTSRPQSPARSAFLSPSGEYPPSGSPFGPAGSSINSGGNNVPRSPTTQAERIASNGNDFITGYTLGLIGGVRSWMTKSRRATQEDSSRPVSDDDSEEGDDKASSEEPRRRSAPAGTNL</sequence>
<feature type="compositionally biased region" description="Polar residues" evidence="12">
    <location>
        <begin position="96"/>
        <end position="112"/>
    </location>
</feature>
<proteinExistence type="inferred from homology"/>
<feature type="region of interest" description="Disordered" evidence="12">
    <location>
        <begin position="453"/>
        <end position="497"/>
    </location>
</feature>
<evidence type="ECO:0000256" key="8">
    <source>
        <dbReference type="ARBA" id="ARBA00023264"/>
    </source>
</evidence>
<reference evidence="14" key="1">
    <citation type="journal article" date="2023" name="Mol. Phylogenet. Evol.">
        <title>Genome-scale phylogeny and comparative genomics of the fungal order Sordariales.</title>
        <authorList>
            <person name="Hensen N."/>
            <person name="Bonometti L."/>
            <person name="Westerberg I."/>
            <person name="Brannstrom I.O."/>
            <person name="Guillou S."/>
            <person name="Cros-Aarteil S."/>
            <person name="Calhoun S."/>
            <person name="Haridas S."/>
            <person name="Kuo A."/>
            <person name="Mondo S."/>
            <person name="Pangilinan J."/>
            <person name="Riley R."/>
            <person name="LaButti K."/>
            <person name="Andreopoulos B."/>
            <person name="Lipzen A."/>
            <person name="Chen C."/>
            <person name="Yan M."/>
            <person name="Daum C."/>
            <person name="Ng V."/>
            <person name="Clum A."/>
            <person name="Steindorff A."/>
            <person name="Ohm R.A."/>
            <person name="Martin F."/>
            <person name="Silar P."/>
            <person name="Natvig D.O."/>
            <person name="Lalanne C."/>
            <person name="Gautier V."/>
            <person name="Ament-Velasquez S.L."/>
            <person name="Kruys A."/>
            <person name="Hutchinson M.I."/>
            <person name="Powell A.J."/>
            <person name="Barry K."/>
            <person name="Miller A.N."/>
            <person name="Grigoriev I.V."/>
            <person name="Debuchy R."/>
            <person name="Gladieux P."/>
            <person name="Hiltunen Thoren M."/>
            <person name="Johannesson H."/>
        </authorList>
    </citation>
    <scope>NUCLEOTIDE SEQUENCE</scope>
    <source>
        <strain evidence="14">CBS 958.72</strain>
    </source>
</reference>
<dbReference type="GO" id="GO:0005635">
    <property type="term" value="C:nuclear envelope"/>
    <property type="evidence" value="ECO:0007669"/>
    <property type="project" value="TreeGrafter"/>
</dbReference>
<dbReference type="GO" id="GO:0031210">
    <property type="term" value="F:phosphatidylcholine binding"/>
    <property type="evidence" value="ECO:0007669"/>
    <property type="project" value="TreeGrafter"/>
</dbReference>
<evidence type="ECO:0000256" key="2">
    <source>
        <dbReference type="ARBA" id="ARBA00022516"/>
    </source>
</evidence>
<feature type="compositionally biased region" description="Polar residues" evidence="12">
    <location>
        <begin position="413"/>
        <end position="426"/>
    </location>
</feature>
<evidence type="ECO:0000256" key="9">
    <source>
        <dbReference type="ARBA" id="ARBA00026101"/>
    </source>
</evidence>
<dbReference type="PANTHER" id="PTHR10739">
    <property type="entry name" value="CYTIDYLYLTRANSFERASE"/>
    <property type="match status" value="1"/>
</dbReference>
<dbReference type="FunFam" id="3.40.50.620:FF:000147">
    <property type="entry name" value="Cholinephosphate cytidylyltransferase"/>
    <property type="match status" value="1"/>
</dbReference>
<feature type="compositionally biased region" description="Basic and acidic residues" evidence="12">
    <location>
        <begin position="460"/>
        <end position="470"/>
    </location>
</feature>
<dbReference type="SUPFAM" id="SSF52374">
    <property type="entry name" value="Nucleotidylyl transferase"/>
    <property type="match status" value="1"/>
</dbReference>
<feature type="region of interest" description="Disordered" evidence="12">
    <location>
        <begin position="1"/>
        <end position="177"/>
    </location>
</feature>
<comment type="similarity">
    <text evidence="1">Belongs to the cytidylyltransferase family.</text>
</comment>
<evidence type="ECO:0000256" key="3">
    <source>
        <dbReference type="ARBA" id="ARBA00022553"/>
    </source>
</evidence>
<keyword evidence="15" id="KW-1185">Reference proteome</keyword>
<dbReference type="InterPro" id="IPR041723">
    <property type="entry name" value="CCT"/>
</dbReference>
<feature type="domain" description="Cytidyltransferase-like" evidence="13">
    <location>
        <begin position="187"/>
        <end position="314"/>
    </location>
</feature>
<dbReference type="InterPro" id="IPR045049">
    <property type="entry name" value="Pcy1-like"/>
</dbReference>
<evidence type="ECO:0000256" key="5">
    <source>
        <dbReference type="ARBA" id="ARBA00022695"/>
    </source>
</evidence>
<comment type="caution">
    <text evidence="14">The sequence shown here is derived from an EMBL/GenBank/DDBJ whole genome shotgun (WGS) entry which is preliminary data.</text>
</comment>
<keyword evidence="4" id="KW-0808">Transferase</keyword>
<evidence type="ECO:0000256" key="6">
    <source>
        <dbReference type="ARBA" id="ARBA00023098"/>
    </source>
</evidence>
<evidence type="ECO:0000313" key="14">
    <source>
        <dbReference type="EMBL" id="KAK3383963.1"/>
    </source>
</evidence>
<dbReference type="AlphaFoldDB" id="A0AAE0TY73"/>
<keyword evidence="8" id="KW-1208">Phospholipid metabolism</keyword>
<protein>
    <recommendedName>
        <fullName evidence="9">choline-phosphate cytidylyltransferase</fullName>
        <ecNumber evidence="9">2.7.7.15</ecNumber>
    </recommendedName>
    <alternativeName>
        <fullName evidence="10">CTP:phosphocholine cytidylyltransferase</fullName>
    </alternativeName>
    <alternativeName>
        <fullName evidence="11">Phosphorylcholine transferase</fullName>
    </alternativeName>
</protein>